<accession>A0A0K1PE93</accession>
<proteinExistence type="inferred from homology"/>
<dbReference type="PROSITE" id="PS01317">
    <property type="entry name" value="SSRP"/>
    <property type="match status" value="1"/>
</dbReference>
<dbReference type="PANTHER" id="PTHR30308">
    <property type="entry name" value="TMRNA-BINDING COMPONENT OF TRANS-TRANSLATION TAGGING COMPLEX"/>
    <property type="match status" value="1"/>
</dbReference>
<dbReference type="GO" id="GO:0070930">
    <property type="term" value="P:trans-translation-dependent protein tagging"/>
    <property type="evidence" value="ECO:0007669"/>
    <property type="project" value="TreeGrafter"/>
</dbReference>
<name>A0A0K1PE93_9BACT</name>
<evidence type="ECO:0000256" key="2">
    <source>
        <dbReference type="ARBA" id="ARBA00022884"/>
    </source>
</evidence>
<dbReference type="GO" id="GO:0003723">
    <property type="term" value="F:RNA binding"/>
    <property type="evidence" value="ECO:0007669"/>
    <property type="project" value="UniProtKB-UniRule"/>
</dbReference>
<dbReference type="SUPFAM" id="SSF74982">
    <property type="entry name" value="Small protein B (SmpB)"/>
    <property type="match status" value="1"/>
</dbReference>
<dbReference type="EMBL" id="CP012332">
    <property type="protein sequence ID" value="AKU91817.1"/>
    <property type="molecule type" value="Genomic_DNA"/>
</dbReference>
<dbReference type="PANTHER" id="PTHR30308:SF2">
    <property type="entry name" value="SSRA-BINDING PROTEIN"/>
    <property type="match status" value="1"/>
</dbReference>
<dbReference type="Proteomes" id="UP000055590">
    <property type="component" value="Chromosome"/>
</dbReference>
<comment type="subcellular location">
    <subcellularLocation>
        <location evidence="3">Cytoplasm</location>
    </subcellularLocation>
    <text evidence="3">The tmRNA-SmpB complex associates with stalled 70S ribosomes.</text>
</comment>
<evidence type="ECO:0000256" key="1">
    <source>
        <dbReference type="ARBA" id="ARBA00022490"/>
    </source>
</evidence>
<organism evidence="5 6">
    <name type="scientific">Vulgatibacter incomptus</name>
    <dbReference type="NCBI Taxonomy" id="1391653"/>
    <lineage>
        <taxon>Bacteria</taxon>
        <taxon>Pseudomonadati</taxon>
        <taxon>Myxococcota</taxon>
        <taxon>Myxococcia</taxon>
        <taxon>Myxococcales</taxon>
        <taxon>Cystobacterineae</taxon>
        <taxon>Vulgatibacteraceae</taxon>
        <taxon>Vulgatibacter</taxon>
    </lineage>
</organism>
<dbReference type="KEGG" id="vin:AKJ08_2204"/>
<dbReference type="InterPro" id="IPR023620">
    <property type="entry name" value="SmpB"/>
</dbReference>
<protein>
    <recommendedName>
        <fullName evidence="3">SsrA-binding protein</fullName>
    </recommendedName>
    <alternativeName>
        <fullName evidence="3">Small protein B</fullName>
    </alternativeName>
</protein>
<dbReference type="STRING" id="1391653.AKJ08_2204"/>
<dbReference type="GO" id="GO:0070929">
    <property type="term" value="P:trans-translation"/>
    <property type="evidence" value="ECO:0007669"/>
    <property type="project" value="UniProtKB-UniRule"/>
</dbReference>
<sequence length="160" mass="18119">MSTKAKSGEKLVAENRKARHDFELGEKWECGLVLVGSEVKALREGNANLSDSYAMAKDDELYVHNLRIGEYKAAAMLGHVPLRDRKLLLHRAEIDKILRKVKERGFTLVPTKLYFKDGRAKLEIALASGKTGVDRRDTIKERDTKREIDRAMRGGKGRAR</sequence>
<dbReference type="GO" id="GO:0005829">
    <property type="term" value="C:cytosol"/>
    <property type="evidence" value="ECO:0007669"/>
    <property type="project" value="TreeGrafter"/>
</dbReference>
<dbReference type="NCBIfam" id="NF003843">
    <property type="entry name" value="PRK05422.1"/>
    <property type="match status" value="1"/>
</dbReference>
<dbReference type="OrthoDB" id="9805462at2"/>
<gene>
    <name evidence="3" type="primary">smpB</name>
    <name evidence="5" type="ORF">AKJ08_2204</name>
</gene>
<dbReference type="HAMAP" id="MF_00023">
    <property type="entry name" value="SmpB"/>
    <property type="match status" value="1"/>
</dbReference>
<dbReference type="RefSeq" id="WP_050726073.1">
    <property type="nucleotide sequence ID" value="NZ_CP012332.1"/>
</dbReference>
<dbReference type="InterPro" id="IPR000037">
    <property type="entry name" value="SsrA-bd_prot"/>
</dbReference>
<evidence type="ECO:0000313" key="6">
    <source>
        <dbReference type="Proteomes" id="UP000055590"/>
    </source>
</evidence>
<comment type="similarity">
    <text evidence="3">Belongs to the SmpB family.</text>
</comment>
<dbReference type="CDD" id="cd09294">
    <property type="entry name" value="SmpB"/>
    <property type="match status" value="1"/>
</dbReference>
<dbReference type="NCBIfam" id="TIGR00086">
    <property type="entry name" value="smpB"/>
    <property type="match status" value="1"/>
</dbReference>
<feature type="compositionally biased region" description="Basic and acidic residues" evidence="4">
    <location>
        <begin position="140"/>
        <end position="152"/>
    </location>
</feature>
<keyword evidence="6" id="KW-1185">Reference proteome</keyword>
<evidence type="ECO:0000313" key="5">
    <source>
        <dbReference type="EMBL" id="AKU91817.1"/>
    </source>
</evidence>
<evidence type="ECO:0000256" key="3">
    <source>
        <dbReference type="HAMAP-Rule" id="MF_00023"/>
    </source>
</evidence>
<dbReference type="Pfam" id="PF01668">
    <property type="entry name" value="SmpB"/>
    <property type="match status" value="1"/>
</dbReference>
<comment type="function">
    <text evidence="3">Required for rescue of stalled ribosomes mediated by trans-translation. Binds to transfer-messenger RNA (tmRNA), required for stable association of tmRNA with ribosomes. tmRNA and SmpB together mimic tRNA shape, replacing the anticodon stem-loop with SmpB. tmRNA is encoded by the ssrA gene; the 2 termini fold to resemble tRNA(Ala) and it encodes a 'tag peptide', a short internal open reading frame. During trans-translation Ala-aminoacylated tmRNA acts like a tRNA, entering the A-site of stalled ribosomes, displacing the stalled mRNA. The ribosome then switches to translate the ORF on the tmRNA; the nascent peptide is terminated with the 'tag peptide' encoded by the tmRNA and targeted for degradation. The ribosome is freed to recommence translation, which seems to be the essential function of trans-translation.</text>
</comment>
<evidence type="ECO:0000256" key="4">
    <source>
        <dbReference type="SAM" id="MobiDB-lite"/>
    </source>
</evidence>
<dbReference type="PATRIC" id="fig|1391653.3.peg.2303"/>
<keyword evidence="2 3" id="KW-0694">RNA-binding</keyword>
<feature type="region of interest" description="Disordered" evidence="4">
    <location>
        <begin position="140"/>
        <end position="160"/>
    </location>
</feature>
<dbReference type="InterPro" id="IPR020081">
    <property type="entry name" value="SsrA-bd_prot_CS"/>
</dbReference>
<dbReference type="AlphaFoldDB" id="A0A0K1PE93"/>
<reference evidence="5 6" key="1">
    <citation type="submission" date="2015-08" db="EMBL/GenBank/DDBJ databases">
        <authorList>
            <person name="Babu N.S."/>
            <person name="Beckwith C.J."/>
            <person name="Beseler K.G."/>
            <person name="Brison A."/>
            <person name="Carone J.V."/>
            <person name="Caskin T.P."/>
            <person name="Diamond M."/>
            <person name="Durham M.E."/>
            <person name="Foxe J.M."/>
            <person name="Go M."/>
            <person name="Henderson B.A."/>
            <person name="Jones I.B."/>
            <person name="McGettigan J.A."/>
            <person name="Micheletti S.J."/>
            <person name="Nasrallah M.E."/>
            <person name="Ortiz D."/>
            <person name="Piller C.R."/>
            <person name="Privatt S.R."/>
            <person name="Schneider S.L."/>
            <person name="Sharp S."/>
            <person name="Smith T.C."/>
            <person name="Stanton J.D."/>
            <person name="Ullery H.E."/>
            <person name="Wilson R.J."/>
            <person name="Serrano M.G."/>
            <person name="Buck G."/>
            <person name="Lee V."/>
            <person name="Wang Y."/>
            <person name="Carvalho R."/>
            <person name="Voegtly L."/>
            <person name="Shi R."/>
            <person name="Duckworth R."/>
            <person name="Johnson A."/>
            <person name="Loviza R."/>
            <person name="Walstead R."/>
            <person name="Shah Z."/>
            <person name="Kiflezghi M."/>
            <person name="Wade K."/>
            <person name="Ball S.L."/>
            <person name="Bradley K.W."/>
            <person name="Asai D.J."/>
            <person name="Bowman C.A."/>
            <person name="Russell D.A."/>
            <person name="Pope W.H."/>
            <person name="Jacobs-Sera D."/>
            <person name="Hendrix R.W."/>
            <person name="Hatfull G.F."/>
        </authorList>
    </citation>
    <scope>NUCLEOTIDE SEQUENCE [LARGE SCALE GENOMIC DNA]</scope>
    <source>
        <strain evidence="5 6">DSM 27710</strain>
    </source>
</reference>
<keyword evidence="1 3" id="KW-0963">Cytoplasm</keyword>
<dbReference type="Gene3D" id="2.40.280.10">
    <property type="match status" value="1"/>
</dbReference>